<accession>A0A6P8ECF4</accession>
<reference evidence="2 3" key="2">
    <citation type="submission" date="2025-04" db="UniProtKB">
        <authorList>
            <consortium name="RefSeq"/>
        </authorList>
    </citation>
    <scope>IDENTIFICATION</scope>
    <source>
        <tissue evidence="2 3">Leaf</tissue>
    </source>
</reference>
<evidence type="ECO:0000313" key="5">
    <source>
        <dbReference type="RefSeq" id="XP_031404226.1"/>
    </source>
</evidence>
<evidence type="ECO:0000313" key="1">
    <source>
        <dbReference type="Proteomes" id="UP000515151"/>
    </source>
</evidence>
<reference evidence="1" key="1">
    <citation type="journal article" date="2020" name="Plant Biotechnol. J.">
        <title>The pomegranate (Punica granatum L.) draft genome dissects genetic divergence between soft- and hard-seeded cultivars.</title>
        <authorList>
            <person name="Luo X."/>
            <person name="Li H."/>
            <person name="Wu Z."/>
            <person name="Yao W."/>
            <person name="Zhao P."/>
            <person name="Cao D."/>
            <person name="Yu H."/>
            <person name="Li K."/>
            <person name="Poudel K."/>
            <person name="Zhao D."/>
            <person name="Zhang F."/>
            <person name="Xia X."/>
            <person name="Chen L."/>
            <person name="Wang Q."/>
            <person name="Jing D."/>
            <person name="Cao S."/>
        </authorList>
    </citation>
    <scope>NUCLEOTIDE SEQUENCE [LARGE SCALE GENOMIC DNA]</scope>
</reference>
<keyword evidence="1" id="KW-1185">Reference proteome</keyword>
<evidence type="ECO:0000313" key="4">
    <source>
        <dbReference type="RefSeq" id="XP_031404225.1"/>
    </source>
</evidence>
<dbReference type="GeneID" id="116213433"/>
<dbReference type="RefSeq" id="XP_031404225.1">
    <property type="nucleotide sequence ID" value="XM_031548365.1"/>
</dbReference>
<gene>
    <name evidence="2 3 4 5" type="primary">LOC116213433</name>
</gene>
<dbReference type="RefSeq" id="XP_031404224.1">
    <property type="nucleotide sequence ID" value="XM_031548364.1"/>
</dbReference>
<organism evidence="1 3">
    <name type="scientific">Punica granatum</name>
    <name type="common">Pomegranate</name>
    <dbReference type="NCBI Taxonomy" id="22663"/>
    <lineage>
        <taxon>Eukaryota</taxon>
        <taxon>Viridiplantae</taxon>
        <taxon>Streptophyta</taxon>
        <taxon>Embryophyta</taxon>
        <taxon>Tracheophyta</taxon>
        <taxon>Spermatophyta</taxon>
        <taxon>Magnoliopsida</taxon>
        <taxon>eudicotyledons</taxon>
        <taxon>Gunneridae</taxon>
        <taxon>Pentapetalae</taxon>
        <taxon>rosids</taxon>
        <taxon>malvids</taxon>
        <taxon>Myrtales</taxon>
        <taxon>Lythraceae</taxon>
        <taxon>Punica</taxon>
    </lineage>
</organism>
<evidence type="ECO:0000313" key="3">
    <source>
        <dbReference type="RefSeq" id="XP_031404224.1"/>
    </source>
</evidence>
<evidence type="ECO:0000313" key="2">
    <source>
        <dbReference type="RefSeq" id="XP_031404223.1"/>
    </source>
</evidence>
<sequence length="384" mass="41571">MSFESGLSWAADLGSYWAAIAVLAPNVVHCSIRSPQMMVHRTIAILWDTRFDGFIERTRVVTSYQCKLCMGWVTNKSKDCMPAHLGRVGGIPLPPRMSPRPCSKANLLPLPIAKACWMYFGYPLPPSMFDRFAVGVVPIAAGVPAGSSVPPGQGDAMEVEGLVGVWDPRFDDFIEKTRVVTSYQCTLCKGWITNKSKDCIPAHLGRVVGLPLPPRVSYKPCSEAKQLPLPIAQACWAYFSYPLHPSMFDEFAAADVPSAAGVPSAGASIPPEQEEDLNASMVLDDLLASLELEHLVGTPWNEEHVSPHWHFAQPPVLPSSHHTALFPALSQPQPQPQPQFSPLSGHVGSWDSQVGGTLQGGGSSAPRACWGMGFSAWSCTGGRW</sequence>
<protein>
    <submittedName>
        <fullName evidence="2 3">Uncharacterized protein LOC116213433 isoform X1</fullName>
    </submittedName>
</protein>
<dbReference type="Proteomes" id="UP000515151">
    <property type="component" value="Chromosome 7"/>
</dbReference>
<dbReference type="RefSeq" id="XP_031404226.1">
    <property type="nucleotide sequence ID" value="XM_031548366.1"/>
</dbReference>
<name>A0A6P8ECF4_PUNGR</name>
<proteinExistence type="predicted"/>
<dbReference type="AlphaFoldDB" id="A0A6P8ECF4"/>
<dbReference type="RefSeq" id="XP_031404223.1">
    <property type="nucleotide sequence ID" value="XM_031548363.1"/>
</dbReference>